<dbReference type="PANTHER" id="PTHR13048">
    <property type="entry name" value="TRAFFICKING PROTEIN PARTICLE COMPLEX SUBUNIT 3"/>
    <property type="match status" value="1"/>
</dbReference>
<dbReference type="InterPro" id="IPR007194">
    <property type="entry name" value="TRAPP_component"/>
</dbReference>
<reference evidence="9 10" key="1">
    <citation type="journal article" date="2023" name="bioRxiv">
        <title>Conserved and derived expression patterns and positive selection on dental genes reveal complex evolutionary context of ever-growing rodent molars.</title>
        <authorList>
            <person name="Calamari Z.T."/>
            <person name="Song A."/>
            <person name="Cohen E."/>
            <person name="Akter M."/>
            <person name="Roy R.D."/>
            <person name="Hallikas O."/>
            <person name="Christensen M.M."/>
            <person name="Li P."/>
            <person name="Marangoni P."/>
            <person name="Jernvall J."/>
            <person name="Klein O.D."/>
        </authorList>
    </citation>
    <scope>NUCLEOTIDE SEQUENCE [LARGE SCALE GENOMIC DNA]</scope>
    <source>
        <strain evidence="9">V071</strain>
    </source>
</reference>
<evidence type="ECO:0000256" key="4">
    <source>
        <dbReference type="ARBA" id="ARBA00006218"/>
    </source>
</evidence>
<evidence type="ECO:0000256" key="1">
    <source>
        <dbReference type="ARBA" id="ARBA00002910"/>
    </source>
</evidence>
<evidence type="ECO:0000256" key="8">
    <source>
        <dbReference type="ARBA" id="ARBA00023034"/>
    </source>
</evidence>
<accession>A0AAW0H5R3</accession>
<protein>
    <submittedName>
        <fullName evidence="9">Uncharacterized protein</fullName>
    </submittedName>
</protein>
<gene>
    <name evidence="9" type="ORF">U0070_008312</name>
</gene>
<evidence type="ECO:0000256" key="3">
    <source>
        <dbReference type="ARBA" id="ARBA00004240"/>
    </source>
</evidence>
<dbReference type="GO" id="GO:0005794">
    <property type="term" value="C:Golgi apparatus"/>
    <property type="evidence" value="ECO:0007669"/>
    <property type="project" value="UniProtKB-SubCell"/>
</dbReference>
<dbReference type="SUPFAM" id="SSF111126">
    <property type="entry name" value="Ligand-binding domain in the NO signalling and Golgi transport"/>
    <property type="match status" value="1"/>
</dbReference>
<dbReference type="GO" id="GO:0048193">
    <property type="term" value="P:Golgi vesicle transport"/>
    <property type="evidence" value="ECO:0007669"/>
    <property type="project" value="InterPro"/>
</dbReference>
<dbReference type="AlphaFoldDB" id="A0AAW0H5R3"/>
<evidence type="ECO:0000256" key="2">
    <source>
        <dbReference type="ARBA" id="ARBA00004222"/>
    </source>
</evidence>
<dbReference type="GO" id="GO:0030008">
    <property type="term" value="C:TRAPP complex"/>
    <property type="evidence" value="ECO:0007669"/>
    <property type="project" value="InterPro"/>
</dbReference>
<dbReference type="InterPro" id="IPR016721">
    <property type="entry name" value="Bet3"/>
</dbReference>
<comment type="subcellular location">
    <subcellularLocation>
        <location evidence="3">Endoplasmic reticulum</location>
    </subcellularLocation>
    <subcellularLocation>
        <location evidence="2">Golgi apparatus</location>
        <location evidence="2">cis-Golgi network</location>
    </subcellularLocation>
</comment>
<keyword evidence="8" id="KW-0333">Golgi apparatus</keyword>
<organism evidence="9 10">
    <name type="scientific">Myodes glareolus</name>
    <name type="common">Bank vole</name>
    <name type="synonym">Clethrionomys glareolus</name>
    <dbReference type="NCBI Taxonomy" id="447135"/>
    <lineage>
        <taxon>Eukaryota</taxon>
        <taxon>Metazoa</taxon>
        <taxon>Chordata</taxon>
        <taxon>Craniata</taxon>
        <taxon>Vertebrata</taxon>
        <taxon>Euteleostomi</taxon>
        <taxon>Mammalia</taxon>
        <taxon>Eutheria</taxon>
        <taxon>Euarchontoglires</taxon>
        <taxon>Glires</taxon>
        <taxon>Rodentia</taxon>
        <taxon>Myomorpha</taxon>
        <taxon>Muroidea</taxon>
        <taxon>Cricetidae</taxon>
        <taxon>Arvicolinae</taxon>
        <taxon>Myodes</taxon>
    </lineage>
</organism>
<evidence type="ECO:0000313" key="10">
    <source>
        <dbReference type="Proteomes" id="UP001488838"/>
    </source>
</evidence>
<evidence type="ECO:0000256" key="6">
    <source>
        <dbReference type="ARBA" id="ARBA00022824"/>
    </source>
</evidence>
<keyword evidence="10" id="KW-1185">Reference proteome</keyword>
<dbReference type="Proteomes" id="UP001488838">
    <property type="component" value="Unassembled WGS sequence"/>
</dbReference>
<evidence type="ECO:0000256" key="7">
    <source>
        <dbReference type="ARBA" id="ARBA00022892"/>
    </source>
</evidence>
<dbReference type="Gene3D" id="3.30.1380.20">
    <property type="entry name" value="Trafficking protein particle complex subunit 3"/>
    <property type="match status" value="1"/>
</dbReference>
<dbReference type="InterPro" id="IPR024096">
    <property type="entry name" value="NO_sig/Golgi_transp_ligand-bd"/>
</dbReference>
<keyword evidence="7" id="KW-0931">ER-Golgi transport</keyword>
<keyword evidence="6" id="KW-0256">Endoplasmic reticulum</keyword>
<comment type="similarity">
    <text evidence="4">Belongs to the TRAPP small subunits family. BET3 subfamily.</text>
</comment>
<evidence type="ECO:0000256" key="5">
    <source>
        <dbReference type="ARBA" id="ARBA00022448"/>
    </source>
</evidence>
<name>A0AAW0H5R3_MYOGA</name>
<proteinExistence type="inferred from homology"/>
<evidence type="ECO:0000313" key="9">
    <source>
        <dbReference type="EMBL" id="KAK7796791.1"/>
    </source>
</evidence>
<sequence>MYLGITPNITNWSPAGDEFSLFLENNPLVDVVELPYSHSSLIYLNLLCCVLWGALEMVQMAVEAKCVQDTLKGDGVNRNQDEVHQAD</sequence>
<dbReference type="Pfam" id="PF04051">
    <property type="entry name" value="TRAPP"/>
    <property type="match status" value="1"/>
</dbReference>
<dbReference type="EMBL" id="JBBHLL010001009">
    <property type="protein sequence ID" value="KAK7796791.1"/>
    <property type="molecule type" value="Genomic_DNA"/>
</dbReference>
<keyword evidence="5" id="KW-0813">Transport</keyword>
<comment type="function">
    <text evidence="1">May play a role in vesicular transport from endoplasmic reticulum to Golgi.</text>
</comment>
<comment type="caution">
    <text evidence="9">The sequence shown here is derived from an EMBL/GenBank/DDBJ whole genome shotgun (WGS) entry which is preliminary data.</text>
</comment>
<dbReference type="GO" id="GO:0005783">
    <property type="term" value="C:endoplasmic reticulum"/>
    <property type="evidence" value="ECO:0007669"/>
    <property type="project" value="UniProtKB-SubCell"/>
</dbReference>